<feature type="compositionally biased region" description="Polar residues" evidence="1">
    <location>
        <begin position="71"/>
        <end position="88"/>
    </location>
</feature>
<evidence type="ECO:0000256" key="1">
    <source>
        <dbReference type="SAM" id="MobiDB-lite"/>
    </source>
</evidence>
<sequence length="88" mass="9622">MLAGTRFKLLFLYQRPSGSSHLDVGTSGLTQSFPPVVFSSLRSLAVWEETAGAGMSRSRSSRDKKVAQPLVSRTTRSWSSQTKHPNPA</sequence>
<organism evidence="2">
    <name type="scientific">Nothobranchius korthausae</name>
    <dbReference type="NCBI Taxonomy" id="1143690"/>
    <lineage>
        <taxon>Eukaryota</taxon>
        <taxon>Metazoa</taxon>
        <taxon>Chordata</taxon>
        <taxon>Craniata</taxon>
        <taxon>Vertebrata</taxon>
        <taxon>Euteleostomi</taxon>
        <taxon>Actinopterygii</taxon>
        <taxon>Neopterygii</taxon>
        <taxon>Teleostei</taxon>
        <taxon>Neoteleostei</taxon>
        <taxon>Acanthomorphata</taxon>
        <taxon>Ovalentaria</taxon>
        <taxon>Atherinomorphae</taxon>
        <taxon>Cyprinodontiformes</taxon>
        <taxon>Nothobranchiidae</taxon>
        <taxon>Nothobranchius</taxon>
    </lineage>
</organism>
<proteinExistence type="predicted"/>
<protein>
    <submittedName>
        <fullName evidence="2">Sirtuin 3</fullName>
    </submittedName>
</protein>
<dbReference type="EMBL" id="HAEB01007374">
    <property type="protein sequence ID" value="SBQ53901.1"/>
    <property type="molecule type" value="Transcribed_RNA"/>
</dbReference>
<gene>
    <name evidence="2" type="primary">SIRT3</name>
</gene>
<feature type="region of interest" description="Disordered" evidence="1">
    <location>
        <begin position="51"/>
        <end position="88"/>
    </location>
</feature>
<evidence type="ECO:0000313" key="2">
    <source>
        <dbReference type="EMBL" id="SBQ53901.1"/>
    </source>
</evidence>
<reference evidence="2" key="1">
    <citation type="submission" date="2016-05" db="EMBL/GenBank/DDBJ databases">
        <authorList>
            <person name="Lavstsen T."/>
            <person name="Jespersen J.S."/>
        </authorList>
    </citation>
    <scope>NUCLEOTIDE SEQUENCE</scope>
    <source>
        <tissue evidence="2">Brain</tissue>
    </source>
</reference>
<reference evidence="2" key="2">
    <citation type="submission" date="2016-06" db="EMBL/GenBank/DDBJ databases">
        <title>The genome of a short-lived fish provides insights into sex chromosome evolution and the genetic control of aging.</title>
        <authorList>
            <person name="Reichwald K."/>
            <person name="Felder M."/>
            <person name="Petzold A."/>
            <person name="Koch P."/>
            <person name="Groth M."/>
            <person name="Platzer M."/>
        </authorList>
    </citation>
    <scope>NUCLEOTIDE SEQUENCE</scope>
    <source>
        <tissue evidence="2">Brain</tissue>
    </source>
</reference>
<feature type="non-terminal residue" evidence="2">
    <location>
        <position position="88"/>
    </location>
</feature>
<name>A0A1A8F573_9TELE</name>
<dbReference type="AlphaFoldDB" id="A0A1A8F573"/>
<accession>A0A1A8F573</accession>